<organism evidence="1">
    <name type="scientific">marine sediment metagenome</name>
    <dbReference type="NCBI Taxonomy" id="412755"/>
    <lineage>
        <taxon>unclassified sequences</taxon>
        <taxon>metagenomes</taxon>
        <taxon>ecological metagenomes</taxon>
    </lineage>
</organism>
<dbReference type="EMBL" id="LAZR01014809">
    <property type="protein sequence ID" value="KKM15854.1"/>
    <property type="molecule type" value="Genomic_DNA"/>
</dbReference>
<evidence type="ECO:0000313" key="1">
    <source>
        <dbReference type="EMBL" id="KKM15854.1"/>
    </source>
</evidence>
<accession>A0A0F9I867</accession>
<reference evidence="1" key="1">
    <citation type="journal article" date="2015" name="Nature">
        <title>Complex archaea that bridge the gap between prokaryotes and eukaryotes.</title>
        <authorList>
            <person name="Spang A."/>
            <person name="Saw J.H."/>
            <person name="Jorgensen S.L."/>
            <person name="Zaremba-Niedzwiedzka K."/>
            <person name="Martijn J."/>
            <person name="Lind A.E."/>
            <person name="van Eijk R."/>
            <person name="Schleper C."/>
            <person name="Guy L."/>
            <person name="Ettema T.J."/>
        </authorList>
    </citation>
    <scope>NUCLEOTIDE SEQUENCE</scope>
</reference>
<dbReference type="AlphaFoldDB" id="A0A0F9I867"/>
<gene>
    <name evidence="1" type="ORF">LCGC14_1691810</name>
</gene>
<name>A0A0F9I867_9ZZZZ</name>
<sequence>MIEEIKVDKLLLSYIMKPGKKGPSYYFNIPTTYIRDGHINPKKTYRIYLEELKDGKL</sequence>
<proteinExistence type="predicted"/>
<comment type="caution">
    <text evidence="1">The sequence shown here is derived from an EMBL/GenBank/DDBJ whole genome shotgun (WGS) entry which is preliminary data.</text>
</comment>
<protein>
    <submittedName>
        <fullName evidence="1">Uncharacterized protein</fullName>
    </submittedName>
</protein>